<dbReference type="SUPFAM" id="SSF51445">
    <property type="entry name" value="(Trans)glycosidases"/>
    <property type="match status" value="1"/>
</dbReference>
<dbReference type="Proteomes" id="UP000321805">
    <property type="component" value="Chromosome"/>
</dbReference>
<dbReference type="RefSeq" id="WP_146915033.1">
    <property type="nucleotide sequence ID" value="NZ_CP042430.1"/>
</dbReference>
<accession>A0A5B8TZI8</accession>
<keyword evidence="2" id="KW-0808">Transferase</keyword>
<feature type="region of interest" description="Disordered" evidence="1">
    <location>
        <begin position="1"/>
        <end position="23"/>
    </location>
</feature>
<evidence type="ECO:0000256" key="1">
    <source>
        <dbReference type="SAM" id="MobiDB-lite"/>
    </source>
</evidence>
<dbReference type="KEGG" id="bsol:FSW04_00240"/>
<dbReference type="OrthoDB" id="9043248at2"/>
<keyword evidence="3" id="KW-1185">Reference proteome</keyword>
<dbReference type="PANTHER" id="PTHR10357">
    <property type="entry name" value="ALPHA-AMYLASE FAMILY MEMBER"/>
    <property type="match status" value="1"/>
</dbReference>
<evidence type="ECO:0000313" key="2">
    <source>
        <dbReference type="EMBL" id="QEC46146.1"/>
    </source>
</evidence>
<dbReference type="GO" id="GO:0047471">
    <property type="term" value="F:maltose alpha-D-glucosyltransferase activity"/>
    <property type="evidence" value="ECO:0007669"/>
    <property type="project" value="UniProtKB-EC"/>
</dbReference>
<dbReference type="GO" id="GO:0016740">
    <property type="term" value="F:transferase activity"/>
    <property type="evidence" value="ECO:0007669"/>
    <property type="project" value="UniProtKB-KW"/>
</dbReference>
<dbReference type="InterPro" id="IPR017853">
    <property type="entry name" value="GH"/>
</dbReference>
<dbReference type="AlphaFoldDB" id="A0A5B8TZI8"/>
<proteinExistence type="predicted"/>
<sequence>MSQIDERTTGVVEEAEERQPSEITYDEQFYPARPRRLRPSARRALRNVIRSALSGSPDAGNESYVKWLVEQSMLWDAKQLAIQLSGQGSMWQNPFAHPDPRAAVERAAVWFTAYPLSFIARKGDSFLSGLANQELWAAFRDIGIDAVHTGPVKQAGGIKGWDLTPSVDGHFDRISMQMDPAFGTEDQFRALCAIAAEHDGTVIDDIVPGHTGKGADFRLAEMAYADYPGIYHMVSVAPEDWHLLPEVPAGRDSANLDAECEANLASAGYIIGRLQRVIFYETGVKETNWSATGMVTGIDGVDRRWVYLHYFKAGQPSINWLDPSFAGMRLVIGDALHALADLGSGALRLDANGFLGVEKSAEDLPAWSEGHPLSEAANHFIASMVRKMGGFSFQELNLTIDDIKTMSESGADLSYDFINRPAYHHALCLGDTEFLRLTMNLALELGVGSASLVHALQNHDELTHELVHFATRHKDDLFTFGGEEISGCDLSVRIRADLTDTLTGPHAPYNRRFTTNGIACTTASAISAVLGIADPDAMADEDVERVKQIHLLLAMYNALQPGVFALSGWDLTGMLTIDAAKVADLIADGDTRWINRGAHDLMGLNPEASGSEGGLPRARSLYGTLADQLGDPSSFAAGLRRIIDVRRRYGLPSGLQLDVPDVSHKALLVMVHRLGDDRLQVTVLNFGPEPVAGTVRSEHLLPGAEVIDMFTDEPVGVVDDLKSFSLELGGYDGVPLLLRVPPEPDEPAGDA</sequence>
<gene>
    <name evidence="2" type="primary">treS</name>
    <name evidence="2" type="ORF">FSW04_00240</name>
</gene>
<name>A0A5B8TZI8_9ACTN</name>
<dbReference type="NCBIfam" id="TIGR02455">
    <property type="entry name" value="TreS_stutzeri"/>
    <property type="match status" value="1"/>
</dbReference>
<protein>
    <submittedName>
        <fullName evidence="2">Maltose alpha-D-glucosyltransferase</fullName>
        <ecNumber evidence="2">5.4.99.16</ecNumber>
    </submittedName>
</protein>
<dbReference type="InterPro" id="IPR012665">
    <property type="entry name" value="Trehalose_synth"/>
</dbReference>
<dbReference type="EC" id="5.4.99.16" evidence="2"/>
<dbReference type="Gene3D" id="3.20.20.80">
    <property type="entry name" value="Glycosidases"/>
    <property type="match status" value="2"/>
</dbReference>
<evidence type="ECO:0000313" key="3">
    <source>
        <dbReference type="Proteomes" id="UP000321805"/>
    </source>
</evidence>
<keyword evidence="2" id="KW-0413">Isomerase</keyword>
<reference evidence="2 3" key="1">
    <citation type="journal article" date="2018" name="J. Microbiol.">
        <title>Baekduia soli gen. nov., sp. nov., a novel bacterium isolated from the soil of Baekdu Mountain and proposal of a novel family name, Baekduiaceae fam. nov.</title>
        <authorList>
            <person name="An D.S."/>
            <person name="Siddiqi M.Z."/>
            <person name="Kim K.H."/>
            <person name="Yu H.S."/>
            <person name="Im W.T."/>
        </authorList>
    </citation>
    <scope>NUCLEOTIDE SEQUENCE [LARGE SCALE GENOMIC DNA]</scope>
    <source>
        <strain evidence="2 3">BR7-21</strain>
    </source>
</reference>
<organism evidence="2 3">
    <name type="scientific">Baekduia soli</name>
    <dbReference type="NCBI Taxonomy" id="496014"/>
    <lineage>
        <taxon>Bacteria</taxon>
        <taxon>Bacillati</taxon>
        <taxon>Actinomycetota</taxon>
        <taxon>Thermoleophilia</taxon>
        <taxon>Solirubrobacterales</taxon>
        <taxon>Baekduiaceae</taxon>
        <taxon>Baekduia</taxon>
    </lineage>
</organism>
<dbReference type="EMBL" id="CP042430">
    <property type="protein sequence ID" value="QEC46146.1"/>
    <property type="molecule type" value="Genomic_DNA"/>
</dbReference>